<proteinExistence type="predicted"/>
<dbReference type="EMBL" id="GIIL01003033">
    <property type="protein sequence ID" value="NOV46759.1"/>
    <property type="molecule type" value="Transcribed_RNA"/>
</dbReference>
<name>A0A6M2DK97_XENCH</name>
<organism evidence="2">
    <name type="scientific">Xenopsylla cheopis</name>
    <name type="common">Oriental rat flea</name>
    <name type="synonym">Pulex cheopis</name>
    <dbReference type="NCBI Taxonomy" id="163159"/>
    <lineage>
        <taxon>Eukaryota</taxon>
        <taxon>Metazoa</taxon>
        <taxon>Ecdysozoa</taxon>
        <taxon>Arthropoda</taxon>
        <taxon>Hexapoda</taxon>
        <taxon>Insecta</taxon>
        <taxon>Pterygota</taxon>
        <taxon>Neoptera</taxon>
        <taxon>Endopterygota</taxon>
        <taxon>Siphonaptera</taxon>
        <taxon>Pulicidae</taxon>
        <taxon>Xenopsyllinae</taxon>
        <taxon>Xenopsylla</taxon>
    </lineage>
</organism>
<reference evidence="2" key="1">
    <citation type="submission" date="2020-03" db="EMBL/GenBank/DDBJ databases">
        <title>Transcriptomic Profiling of the Digestive Tract of the Rat Flea, Xenopsylla cheopis, Following Blood Feeding and Infection with Yersinia pestis.</title>
        <authorList>
            <person name="Bland D.M."/>
            <person name="Martens C.A."/>
            <person name="Virtaneva K."/>
            <person name="Kanakabandi K."/>
            <person name="Long D."/>
            <person name="Rosenke R."/>
            <person name="Saturday G.A."/>
            <person name="Hoyt F.H."/>
            <person name="Bruno D.P."/>
            <person name="Ribeiro J.M.C."/>
            <person name="Hinnebusch J."/>
        </authorList>
    </citation>
    <scope>NUCLEOTIDE SEQUENCE</scope>
</reference>
<sequence>MESEDSDDTSNNVNKLGQVIPFKKAKFSWQVKGRSRSQIEESSCSSSNSTPLINECFARNIDRDLPVGCSSNLNNRNASGKRFSEPAISTPCYVENHNSNSSVPSLRASACLADRADDRGLARWQARQVAKGFVDNTINRVLDSFTEAPMPGHTGSLVVEDAAILMAISAHGLQNGAGPVDQTPQAGGTHDWQQPGSSGRELRRVSESPQAIGEHYDFLEAAVSVAIQKKGLAPLSHNS</sequence>
<protein>
    <submittedName>
        <fullName evidence="2">Putative product</fullName>
    </submittedName>
</protein>
<evidence type="ECO:0000313" key="2">
    <source>
        <dbReference type="EMBL" id="NOV46759.1"/>
    </source>
</evidence>
<feature type="compositionally biased region" description="Polar residues" evidence="1">
    <location>
        <begin position="182"/>
        <end position="197"/>
    </location>
</feature>
<evidence type="ECO:0000256" key="1">
    <source>
        <dbReference type="SAM" id="MobiDB-lite"/>
    </source>
</evidence>
<feature type="region of interest" description="Disordered" evidence="1">
    <location>
        <begin position="175"/>
        <end position="207"/>
    </location>
</feature>
<dbReference type="AlphaFoldDB" id="A0A6M2DK97"/>
<accession>A0A6M2DK97</accession>